<dbReference type="PANTHER" id="PTHR12110">
    <property type="entry name" value="HYDROXYPYRUVATE ISOMERASE"/>
    <property type="match status" value="1"/>
</dbReference>
<proteinExistence type="predicted"/>
<organism evidence="2 3">
    <name type="scientific">Caldiarchaeum subterraneum</name>
    <dbReference type="NCBI Taxonomy" id="311458"/>
    <lineage>
        <taxon>Archaea</taxon>
        <taxon>Nitrososphaerota</taxon>
        <taxon>Candidatus Caldarchaeales</taxon>
        <taxon>Candidatus Caldarchaeaceae</taxon>
        <taxon>Candidatus Caldarchaeum</taxon>
    </lineage>
</organism>
<dbReference type="EMBL" id="DQVM01000065">
    <property type="protein sequence ID" value="HIQ29591.1"/>
    <property type="molecule type" value="Genomic_DNA"/>
</dbReference>
<evidence type="ECO:0000313" key="3">
    <source>
        <dbReference type="Proteomes" id="UP000608579"/>
    </source>
</evidence>
<comment type="caution">
    <text evidence="2">The sequence shown here is derived from an EMBL/GenBank/DDBJ whole genome shotgun (WGS) entry which is preliminary data.</text>
</comment>
<keyword evidence="2" id="KW-0413">Isomerase</keyword>
<dbReference type="GO" id="GO:0016853">
    <property type="term" value="F:isomerase activity"/>
    <property type="evidence" value="ECO:0007669"/>
    <property type="project" value="UniProtKB-KW"/>
</dbReference>
<dbReference type="Proteomes" id="UP000608579">
    <property type="component" value="Unassembled WGS sequence"/>
</dbReference>
<dbReference type="Pfam" id="PF01261">
    <property type="entry name" value="AP_endonuc_2"/>
    <property type="match status" value="1"/>
</dbReference>
<protein>
    <submittedName>
        <fullName evidence="2">Sugar phosphate isomerase/epimerase</fullName>
    </submittedName>
</protein>
<accession>A0A832ZVF8</accession>
<dbReference type="InterPro" id="IPR036237">
    <property type="entry name" value="Xyl_isomerase-like_sf"/>
</dbReference>
<sequence>MSSGVLYIGFPIWRGSGGVGYAMREALRRGFDFVEIDLETLKPGGVRGSRIRLGYHAPYTIPLSHPYLLRDVRRYLSELVVFAERTGAEYINIHMNHPTYYRLEKLNNSLRREAVKTIKHLRRASSRTVITLENPPRGDYSSCGKLVKAAEEAGVKICLDVGHLAYNMLKQADVGKTTREIRRCIKQSRSLLFLLHLHNVRQNRDGETEDHMLEGDLNLVEIAAAAVEVGCRYILLETFFKGRSAKKEVTLEDACRLMQRIKKELLA</sequence>
<dbReference type="InterPro" id="IPR050312">
    <property type="entry name" value="IolE/XylAMocC-like"/>
</dbReference>
<dbReference type="SUPFAM" id="SSF51658">
    <property type="entry name" value="Xylose isomerase-like"/>
    <property type="match status" value="1"/>
</dbReference>
<evidence type="ECO:0000313" key="2">
    <source>
        <dbReference type="EMBL" id="HIQ29591.1"/>
    </source>
</evidence>
<name>A0A832ZVF8_CALS0</name>
<dbReference type="InterPro" id="IPR013022">
    <property type="entry name" value="Xyl_isomerase-like_TIM-brl"/>
</dbReference>
<dbReference type="Gene3D" id="3.20.20.150">
    <property type="entry name" value="Divalent-metal-dependent TIM barrel enzymes"/>
    <property type="match status" value="1"/>
</dbReference>
<reference evidence="2" key="1">
    <citation type="journal article" date="2020" name="ISME J.">
        <title>Gammaproteobacteria mediating utilization of methyl-, sulfur- and petroleum organic compounds in deep ocean hydrothermal plumes.</title>
        <authorList>
            <person name="Zhou Z."/>
            <person name="Liu Y."/>
            <person name="Pan J."/>
            <person name="Cron B.R."/>
            <person name="Toner B.M."/>
            <person name="Anantharaman K."/>
            <person name="Breier J.A."/>
            <person name="Dick G.J."/>
            <person name="Li M."/>
        </authorList>
    </citation>
    <scope>NUCLEOTIDE SEQUENCE</scope>
    <source>
        <strain evidence="2">SZUA-1515</strain>
    </source>
</reference>
<dbReference type="AlphaFoldDB" id="A0A832ZVF8"/>
<feature type="domain" description="Xylose isomerase-like TIM barrel" evidence="1">
    <location>
        <begin position="51"/>
        <end position="253"/>
    </location>
</feature>
<gene>
    <name evidence="2" type="ORF">EYH45_03405</name>
</gene>
<evidence type="ECO:0000259" key="1">
    <source>
        <dbReference type="Pfam" id="PF01261"/>
    </source>
</evidence>